<evidence type="ECO:0000256" key="11">
    <source>
        <dbReference type="ARBA" id="ARBA00023014"/>
    </source>
</evidence>
<dbReference type="GO" id="GO:0009102">
    <property type="term" value="P:biotin biosynthetic process"/>
    <property type="evidence" value="ECO:0007669"/>
    <property type="project" value="UniProtKB-KW"/>
</dbReference>
<comment type="similarity">
    <text evidence="2">Belongs to the radical SAM superfamily. Biotin synthase family.</text>
</comment>
<keyword evidence="5" id="KW-0808">Transferase</keyword>
<dbReference type="SFLD" id="SFLDS00029">
    <property type="entry name" value="Radical_SAM"/>
    <property type="match status" value="1"/>
</dbReference>
<dbReference type="Proteomes" id="UP001174909">
    <property type="component" value="Unassembled WGS sequence"/>
</dbReference>
<protein>
    <recommendedName>
        <fullName evidence="3">biotin synthase</fullName>
        <ecNumber evidence="3">2.8.1.6</ecNumber>
    </recommendedName>
</protein>
<keyword evidence="9" id="KW-0093">Biotin biosynthesis</keyword>
<evidence type="ECO:0000313" key="16">
    <source>
        <dbReference type="Proteomes" id="UP001174909"/>
    </source>
</evidence>
<comment type="caution">
    <text evidence="15">The sequence shown here is derived from an EMBL/GenBank/DDBJ whole genome shotgun (WGS) entry which is preliminary data.</text>
</comment>
<keyword evidence="7 13" id="KW-0001">2Fe-2S</keyword>
<comment type="cofactor">
    <cofactor evidence="13">
        <name>[2Fe-2S] cluster</name>
        <dbReference type="ChEBI" id="CHEBI:190135"/>
    </cofactor>
    <text evidence="13">Binds 1 [2Fe-2S] cluster. The cluster is coordinated with 3 cysteines and 1 arginine.</text>
</comment>
<evidence type="ECO:0000256" key="3">
    <source>
        <dbReference type="ARBA" id="ARBA00012236"/>
    </source>
</evidence>
<gene>
    <name evidence="15" type="ORF">GBAR_LOCUS21346</name>
</gene>
<dbReference type="GO" id="GO:0051539">
    <property type="term" value="F:4 iron, 4 sulfur cluster binding"/>
    <property type="evidence" value="ECO:0007669"/>
    <property type="project" value="UniProtKB-KW"/>
</dbReference>
<dbReference type="InterPro" id="IPR010722">
    <property type="entry name" value="BATS_dom"/>
</dbReference>
<keyword evidence="16" id="KW-1185">Reference proteome</keyword>
<keyword evidence="8 13" id="KW-0479">Metal-binding</keyword>
<dbReference type="SMART" id="SM00729">
    <property type="entry name" value="Elp3"/>
    <property type="match status" value="1"/>
</dbReference>
<evidence type="ECO:0000256" key="8">
    <source>
        <dbReference type="ARBA" id="ARBA00022723"/>
    </source>
</evidence>
<dbReference type="SUPFAM" id="SSF102114">
    <property type="entry name" value="Radical SAM enzymes"/>
    <property type="match status" value="1"/>
</dbReference>
<dbReference type="PIRSF" id="PIRSF001619">
    <property type="entry name" value="Biotin_synth"/>
    <property type="match status" value="1"/>
</dbReference>
<dbReference type="GO" id="GO:0004076">
    <property type="term" value="F:biotin synthase activity"/>
    <property type="evidence" value="ECO:0007669"/>
    <property type="project" value="UniProtKB-EC"/>
</dbReference>
<feature type="binding site" evidence="13">
    <location>
        <position position="56"/>
    </location>
    <ligand>
        <name>[4Fe-4S] cluster</name>
        <dbReference type="ChEBI" id="CHEBI:49883"/>
        <note>4Fe-4S-S-AdoMet</note>
    </ligand>
</feature>
<organism evidence="15 16">
    <name type="scientific">Geodia barretti</name>
    <name type="common">Barrett's horny sponge</name>
    <dbReference type="NCBI Taxonomy" id="519541"/>
    <lineage>
        <taxon>Eukaryota</taxon>
        <taxon>Metazoa</taxon>
        <taxon>Porifera</taxon>
        <taxon>Demospongiae</taxon>
        <taxon>Heteroscleromorpha</taxon>
        <taxon>Tetractinellida</taxon>
        <taxon>Astrophorina</taxon>
        <taxon>Geodiidae</taxon>
        <taxon>Geodia</taxon>
    </lineage>
</organism>
<comment type="pathway">
    <text evidence="1">Cofactor biosynthesis; biotin biosynthesis; biotin from 7,8-diaminononanoate: step 2/2.</text>
</comment>
<evidence type="ECO:0000259" key="14">
    <source>
        <dbReference type="PROSITE" id="PS51918"/>
    </source>
</evidence>
<evidence type="ECO:0000256" key="12">
    <source>
        <dbReference type="ARBA" id="ARBA00034078"/>
    </source>
</evidence>
<dbReference type="CDD" id="cd01335">
    <property type="entry name" value="Radical_SAM"/>
    <property type="match status" value="1"/>
</dbReference>
<dbReference type="SFLD" id="SFLDG01278">
    <property type="entry name" value="biotin_synthase_like"/>
    <property type="match status" value="1"/>
</dbReference>
<evidence type="ECO:0000256" key="7">
    <source>
        <dbReference type="ARBA" id="ARBA00022714"/>
    </source>
</evidence>
<feature type="binding site" evidence="13">
    <location>
        <position position="263"/>
    </location>
    <ligand>
        <name>[2Fe-2S] cluster</name>
        <dbReference type="ChEBI" id="CHEBI:190135"/>
    </ligand>
</feature>
<evidence type="ECO:0000256" key="9">
    <source>
        <dbReference type="ARBA" id="ARBA00022756"/>
    </source>
</evidence>
<evidence type="ECO:0000256" key="10">
    <source>
        <dbReference type="ARBA" id="ARBA00023004"/>
    </source>
</evidence>
<dbReference type="SMART" id="SM00876">
    <property type="entry name" value="BATS"/>
    <property type="match status" value="1"/>
</dbReference>
<dbReference type="PANTHER" id="PTHR22976">
    <property type="entry name" value="BIOTIN SYNTHASE"/>
    <property type="match status" value="1"/>
</dbReference>
<dbReference type="EC" id="2.8.1.6" evidence="3"/>
<dbReference type="EMBL" id="CASHTH010002987">
    <property type="protein sequence ID" value="CAI8038291.1"/>
    <property type="molecule type" value="Genomic_DNA"/>
</dbReference>
<dbReference type="PROSITE" id="PS51918">
    <property type="entry name" value="RADICAL_SAM"/>
    <property type="match status" value="1"/>
</dbReference>
<dbReference type="Pfam" id="PF06968">
    <property type="entry name" value="BATS"/>
    <property type="match status" value="1"/>
</dbReference>
<dbReference type="AlphaFoldDB" id="A0AA35X3C9"/>
<comment type="cofactor">
    <cofactor evidence="13">
        <name>[4Fe-4S] cluster</name>
        <dbReference type="ChEBI" id="CHEBI:49883"/>
    </cofactor>
    <text evidence="13">Binds 1 [4Fe-4S] cluster. The cluster is coordinated with 3 cysteines and an exchangeable S-adenosyl-L-methionine.</text>
</comment>
<feature type="binding site" evidence="13">
    <location>
        <position position="191"/>
    </location>
    <ligand>
        <name>[2Fe-2S] cluster</name>
        <dbReference type="ChEBI" id="CHEBI:190135"/>
    </ligand>
</feature>
<keyword evidence="4 13" id="KW-0004">4Fe-4S</keyword>
<keyword evidence="10 13" id="KW-0408">Iron</keyword>
<dbReference type="HAMAP" id="MF_01694">
    <property type="entry name" value="BioB"/>
    <property type="match status" value="1"/>
</dbReference>
<dbReference type="GO" id="GO:0046872">
    <property type="term" value="F:metal ion binding"/>
    <property type="evidence" value="ECO:0007669"/>
    <property type="project" value="UniProtKB-KW"/>
</dbReference>
<feature type="domain" description="Radical SAM core" evidence="14">
    <location>
        <begin position="41"/>
        <end position="259"/>
    </location>
</feature>
<keyword evidence="11 13" id="KW-0411">Iron-sulfur</keyword>
<feature type="binding site" evidence="13">
    <location>
        <position position="131"/>
    </location>
    <ligand>
        <name>[2Fe-2S] cluster</name>
        <dbReference type="ChEBI" id="CHEBI:190135"/>
    </ligand>
</feature>
<evidence type="ECO:0000256" key="5">
    <source>
        <dbReference type="ARBA" id="ARBA00022679"/>
    </source>
</evidence>
<dbReference type="NCBIfam" id="TIGR00433">
    <property type="entry name" value="bioB"/>
    <property type="match status" value="1"/>
</dbReference>
<evidence type="ECO:0000256" key="4">
    <source>
        <dbReference type="ARBA" id="ARBA00022485"/>
    </source>
</evidence>
<accession>A0AA35X3C9</accession>
<feature type="binding site" evidence="13">
    <location>
        <position position="63"/>
    </location>
    <ligand>
        <name>[4Fe-4S] cluster</name>
        <dbReference type="ChEBI" id="CHEBI:49883"/>
        <note>4Fe-4S-S-AdoMet</note>
    </ligand>
</feature>
<dbReference type="InterPro" id="IPR002684">
    <property type="entry name" value="Biotin_synth/BioAB"/>
</dbReference>
<dbReference type="InterPro" id="IPR006638">
    <property type="entry name" value="Elp3/MiaA/NifB-like_rSAM"/>
</dbReference>
<feature type="binding site" evidence="13">
    <location>
        <position position="60"/>
    </location>
    <ligand>
        <name>[4Fe-4S] cluster</name>
        <dbReference type="ChEBI" id="CHEBI:49883"/>
        <note>4Fe-4S-S-AdoMet</note>
    </ligand>
</feature>
<evidence type="ECO:0000256" key="6">
    <source>
        <dbReference type="ARBA" id="ARBA00022691"/>
    </source>
</evidence>
<dbReference type="GO" id="GO:0051537">
    <property type="term" value="F:2 iron, 2 sulfur cluster binding"/>
    <property type="evidence" value="ECO:0007669"/>
    <property type="project" value="UniProtKB-KW"/>
</dbReference>
<dbReference type="FunFam" id="3.20.20.70:FF:000011">
    <property type="entry name" value="Biotin synthase"/>
    <property type="match status" value="1"/>
</dbReference>
<keyword evidence="6 13" id="KW-0949">S-adenosyl-L-methionine</keyword>
<name>A0AA35X3C9_GEOBA</name>
<dbReference type="SFLD" id="SFLDG01060">
    <property type="entry name" value="BATS_domain_containing"/>
    <property type="match status" value="1"/>
</dbReference>
<evidence type="ECO:0000256" key="2">
    <source>
        <dbReference type="ARBA" id="ARBA00010765"/>
    </source>
</evidence>
<proteinExistence type="inferred from homology"/>
<dbReference type="PANTHER" id="PTHR22976:SF2">
    <property type="entry name" value="BIOTIN SYNTHASE, MITOCHONDRIAL"/>
    <property type="match status" value="1"/>
</dbReference>
<dbReference type="Pfam" id="PF04055">
    <property type="entry name" value="Radical_SAM"/>
    <property type="match status" value="1"/>
</dbReference>
<dbReference type="InterPro" id="IPR013785">
    <property type="entry name" value="Aldolase_TIM"/>
</dbReference>
<evidence type="ECO:0000256" key="1">
    <source>
        <dbReference type="ARBA" id="ARBA00004942"/>
    </source>
</evidence>
<evidence type="ECO:0000313" key="15">
    <source>
        <dbReference type="EMBL" id="CAI8038291.1"/>
    </source>
</evidence>
<sequence length="337" mass="37507">MNQTMEISSWSKDRVQALFDLPFSDLLYQAQTIHRANFSPNQVQKSRLVNIKTGGCPEDCKYCSQSIRYNTDVKASKLMNVTDVIADAKLAKSDGATRYCMGAAWRRPQTSHMDNLCTMVREVKALGMETCMTLGMLSRDQAIMLKEAGLDYYNHNIDTSPEYYEKIITTRTFEDRLETIGYVREAGMKVCCGGILGMGETQNDRAGMLRLLANMDEPPESVPVNLLVAIPGTPLEDAEPVEPIDFVRTIAVARIMLPKSMLRLSAGRRTMSEELQALCFFAGANSIFVGDRLLTTDNVEYDHDAALFSKLGLEEMPPESETTSTSNVLDLAKHVVS</sequence>
<feature type="binding site" evidence="13">
    <location>
        <position position="100"/>
    </location>
    <ligand>
        <name>[2Fe-2S] cluster</name>
        <dbReference type="ChEBI" id="CHEBI:190135"/>
    </ligand>
</feature>
<reference evidence="15" key="1">
    <citation type="submission" date="2023-03" db="EMBL/GenBank/DDBJ databases">
        <authorList>
            <person name="Steffen K."/>
            <person name="Cardenas P."/>
        </authorList>
    </citation>
    <scope>NUCLEOTIDE SEQUENCE</scope>
</reference>
<dbReference type="InterPro" id="IPR058240">
    <property type="entry name" value="rSAM_sf"/>
</dbReference>
<evidence type="ECO:0000256" key="13">
    <source>
        <dbReference type="PIRSR" id="PIRSR001619-1"/>
    </source>
</evidence>
<dbReference type="InterPro" id="IPR007197">
    <property type="entry name" value="rSAM"/>
</dbReference>
<dbReference type="SFLD" id="SFLDF00272">
    <property type="entry name" value="biotin_synthase"/>
    <property type="match status" value="1"/>
</dbReference>
<comment type="cofactor">
    <cofactor evidence="12">
        <name>[2Fe-2S] cluster</name>
        <dbReference type="ChEBI" id="CHEBI:190135"/>
    </cofactor>
</comment>
<dbReference type="InterPro" id="IPR024177">
    <property type="entry name" value="Biotin_synthase"/>
</dbReference>
<dbReference type="Gene3D" id="3.20.20.70">
    <property type="entry name" value="Aldolase class I"/>
    <property type="match status" value="1"/>
</dbReference>